<feature type="transmembrane region" description="Helical" evidence="7">
    <location>
        <begin position="142"/>
        <end position="160"/>
    </location>
</feature>
<evidence type="ECO:0000313" key="9">
    <source>
        <dbReference type="Proteomes" id="UP000192790"/>
    </source>
</evidence>
<keyword evidence="4 7" id="KW-0812">Transmembrane</keyword>
<evidence type="ECO:0000313" key="8">
    <source>
        <dbReference type="EMBL" id="SMC46400.1"/>
    </source>
</evidence>
<reference evidence="8 9" key="1">
    <citation type="submission" date="2017-04" db="EMBL/GenBank/DDBJ databases">
        <authorList>
            <person name="Afonso C.L."/>
            <person name="Miller P.J."/>
            <person name="Scott M.A."/>
            <person name="Spackman E."/>
            <person name="Goraichik I."/>
            <person name="Dimitrov K.M."/>
            <person name="Suarez D.L."/>
            <person name="Swayne D.E."/>
        </authorList>
    </citation>
    <scope>NUCLEOTIDE SEQUENCE [LARGE SCALE GENOMIC DNA]</scope>
    <source>
        <strain evidence="8 9">DSM 12816</strain>
    </source>
</reference>
<proteinExistence type="inferred from homology"/>
<comment type="similarity">
    <text evidence="2">Belongs to the chromate ion transporter (CHR) (TC 2.A.51) family.</text>
</comment>
<dbReference type="EMBL" id="FWXW01000002">
    <property type="protein sequence ID" value="SMC46400.1"/>
    <property type="molecule type" value="Genomic_DNA"/>
</dbReference>
<evidence type="ECO:0000256" key="3">
    <source>
        <dbReference type="ARBA" id="ARBA00022475"/>
    </source>
</evidence>
<keyword evidence="5 7" id="KW-1133">Transmembrane helix</keyword>
<dbReference type="GO" id="GO:0015109">
    <property type="term" value="F:chromate transmembrane transporter activity"/>
    <property type="evidence" value="ECO:0007669"/>
    <property type="project" value="InterPro"/>
</dbReference>
<dbReference type="AlphaFoldDB" id="A0A1W1ZD86"/>
<evidence type="ECO:0000256" key="6">
    <source>
        <dbReference type="ARBA" id="ARBA00023136"/>
    </source>
</evidence>
<organism evidence="8 9">
    <name type="scientific">Papillibacter cinnamivorans DSM 12816</name>
    <dbReference type="NCBI Taxonomy" id="1122930"/>
    <lineage>
        <taxon>Bacteria</taxon>
        <taxon>Bacillati</taxon>
        <taxon>Bacillota</taxon>
        <taxon>Clostridia</taxon>
        <taxon>Eubacteriales</taxon>
        <taxon>Oscillospiraceae</taxon>
        <taxon>Papillibacter</taxon>
    </lineage>
</organism>
<keyword evidence="6 7" id="KW-0472">Membrane</keyword>
<dbReference type="InterPro" id="IPR003370">
    <property type="entry name" value="Chromate_transpt"/>
</dbReference>
<sequence>MEKTAQPHPSLLKIFLITLRVGFFTFGGGMVMFAMLEREFSDRQGWLTKEEMIDLLAIAQSLPGVIAVNSSLLMGYRLAGTLGALVAVLGSVIPSFVVLAFVAIFYDAFITNPYFAGALRGVQGAVVGLLVSVLLSTRKKSFSARWGYILFPAALCVTIFIPSFNIVFLLLGGAAIGILVNFVLMKKRRPEDYE</sequence>
<dbReference type="InterPro" id="IPR052518">
    <property type="entry name" value="CHR_Transporter"/>
</dbReference>
<dbReference type="PANTHER" id="PTHR43663:SF1">
    <property type="entry name" value="CHROMATE TRANSPORTER"/>
    <property type="match status" value="1"/>
</dbReference>
<dbReference type="STRING" id="1122930.SAMN02745168_0974"/>
<protein>
    <submittedName>
        <fullName evidence="8">Chromate transporter</fullName>
    </submittedName>
</protein>
<evidence type="ECO:0000256" key="1">
    <source>
        <dbReference type="ARBA" id="ARBA00004651"/>
    </source>
</evidence>
<evidence type="ECO:0000256" key="7">
    <source>
        <dbReference type="SAM" id="Phobius"/>
    </source>
</evidence>
<feature type="transmembrane region" description="Helical" evidence="7">
    <location>
        <begin position="55"/>
        <end position="75"/>
    </location>
</feature>
<evidence type="ECO:0000256" key="2">
    <source>
        <dbReference type="ARBA" id="ARBA00005262"/>
    </source>
</evidence>
<gene>
    <name evidence="8" type="ORF">SAMN02745168_0974</name>
</gene>
<keyword evidence="9" id="KW-1185">Reference proteome</keyword>
<comment type="subcellular location">
    <subcellularLocation>
        <location evidence="1">Cell membrane</location>
        <topology evidence="1">Multi-pass membrane protein</topology>
    </subcellularLocation>
</comment>
<feature type="transmembrane region" description="Helical" evidence="7">
    <location>
        <begin position="82"/>
        <end position="106"/>
    </location>
</feature>
<accession>A0A1W1ZD86</accession>
<feature type="transmembrane region" description="Helical" evidence="7">
    <location>
        <begin position="118"/>
        <end position="135"/>
    </location>
</feature>
<name>A0A1W1ZD86_9FIRM</name>
<dbReference type="PANTHER" id="PTHR43663">
    <property type="entry name" value="CHROMATE TRANSPORT PROTEIN-RELATED"/>
    <property type="match status" value="1"/>
</dbReference>
<evidence type="ECO:0000256" key="5">
    <source>
        <dbReference type="ARBA" id="ARBA00022989"/>
    </source>
</evidence>
<dbReference type="Pfam" id="PF02417">
    <property type="entry name" value="Chromate_transp"/>
    <property type="match status" value="1"/>
</dbReference>
<feature type="transmembrane region" description="Helical" evidence="7">
    <location>
        <begin position="166"/>
        <end position="184"/>
    </location>
</feature>
<dbReference type="GO" id="GO:0005886">
    <property type="term" value="C:plasma membrane"/>
    <property type="evidence" value="ECO:0007669"/>
    <property type="project" value="UniProtKB-SubCell"/>
</dbReference>
<dbReference type="OrthoDB" id="9788907at2"/>
<keyword evidence="3" id="KW-1003">Cell membrane</keyword>
<dbReference type="Proteomes" id="UP000192790">
    <property type="component" value="Unassembled WGS sequence"/>
</dbReference>
<feature type="transmembrane region" description="Helical" evidence="7">
    <location>
        <begin position="12"/>
        <end position="35"/>
    </location>
</feature>
<evidence type="ECO:0000256" key="4">
    <source>
        <dbReference type="ARBA" id="ARBA00022692"/>
    </source>
</evidence>
<dbReference type="RefSeq" id="WP_084233616.1">
    <property type="nucleotide sequence ID" value="NZ_FWXW01000002.1"/>
</dbReference>